<dbReference type="PANTHER" id="PTHR22851:SF0">
    <property type="entry name" value="DDB1- AND CUL4-ASSOCIATED FACTOR 13"/>
    <property type="match status" value="1"/>
</dbReference>
<gene>
    <name evidence="10" type="ORF">BC938DRAFT_484122</name>
</gene>
<keyword evidence="11" id="KW-1185">Reference proteome</keyword>
<feature type="repeat" description="WD" evidence="7">
    <location>
        <begin position="348"/>
        <end position="389"/>
    </location>
</feature>
<dbReference type="SUPFAM" id="SSF50978">
    <property type="entry name" value="WD40 repeat-like"/>
    <property type="match status" value="1"/>
</dbReference>
<dbReference type="Proteomes" id="UP000274822">
    <property type="component" value="Unassembled WGS sequence"/>
</dbReference>
<dbReference type="PROSITE" id="PS50082">
    <property type="entry name" value="WD_REPEATS_2"/>
    <property type="match status" value="3"/>
</dbReference>
<dbReference type="InterPro" id="IPR007287">
    <property type="entry name" value="Sof1"/>
</dbReference>
<evidence type="ECO:0000256" key="8">
    <source>
        <dbReference type="SAM" id="MobiDB-lite"/>
    </source>
</evidence>
<dbReference type="EMBL" id="RBNJ01009682">
    <property type="protein sequence ID" value="RUS26781.1"/>
    <property type="molecule type" value="Genomic_DNA"/>
</dbReference>
<dbReference type="PROSITE" id="PS50294">
    <property type="entry name" value="WD_REPEATS_REGION"/>
    <property type="match status" value="3"/>
</dbReference>
<evidence type="ECO:0000256" key="2">
    <source>
        <dbReference type="ARBA" id="ARBA00005649"/>
    </source>
</evidence>
<evidence type="ECO:0000256" key="7">
    <source>
        <dbReference type="PROSITE-ProRule" id="PRU00221"/>
    </source>
</evidence>
<comment type="caution">
    <text evidence="10">The sequence shown here is derived from an EMBL/GenBank/DDBJ whole genome shotgun (WGS) entry which is preliminary data.</text>
</comment>
<evidence type="ECO:0000259" key="9">
    <source>
        <dbReference type="Pfam" id="PF04158"/>
    </source>
</evidence>
<protein>
    <submittedName>
        <fullName evidence="10">WD40-repeat-containing domain protein</fullName>
    </submittedName>
</protein>
<sequence>MKVKALSRSAAEYSRERAQDIHKVQRNLDPSLHPFEKAREYTRALNAVKVERMFAKPFVGALSGHADGVYCMAKHTSRLDTLISGSGDGGMTFHRTIAEKWSNRIIFPPYFHITQTILIPHSELRIWSLSDRQTTWSVAAHKGIVKGVCASPITSHYLSCSTDKTVKIWDGVSRDPVSTYVGKYAFSALSHHRNDATFATGGSAVEIWDENRAEPVHQFSWGADTINTVRFNQTETSVLASCGTDRTIILYDMRTSQPLAKLVMTLKTNAIAWNPMEAFNFTTANEDHNLYTFDMRKMDHALNVYKDHVSAVLDVDYSPTGEHIVTGSYDRSLRIFASRGGHSTDIYHTKRMQRIFCVQFSMDSKYVISGSDDGNVRLWKARASERMGVKDYRERNHLEYADTLKKRYAHMPDIKRIDRHRHVPKAIKSAAATKRVMLDSRKQKEENLRRHSKPGTVERKAERKKAVVGVAK</sequence>
<evidence type="ECO:0000256" key="5">
    <source>
        <dbReference type="ARBA" id="ARBA00023242"/>
    </source>
</evidence>
<reference evidence="10 11" key="1">
    <citation type="journal article" date="2018" name="New Phytol.">
        <title>Phylogenomics of Endogonaceae and evolution of mycorrhizas within Mucoromycota.</title>
        <authorList>
            <person name="Chang Y."/>
            <person name="Desiro A."/>
            <person name="Na H."/>
            <person name="Sandor L."/>
            <person name="Lipzen A."/>
            <person name="Clum A."/>
            <person name="Barry K."/>
            <person name="Grigoriev I.V."/>
            <person name="Martin F.M."/>
            <person name="Stajich J.E."/>
            <person name="Smith M.E."/>
            <person name="Bonito G."/>
            <person name="Spatafora J.W."/>
        </authorList>
    </citation>
    <scope>NUCLEOTIDE SEQUENCE [LARGE SCALE GENOMIC DNA]</scope>
    <source>
        <strain evidence="10 11">AD002</strain>
    </source>
</reference>
<evidence type="ECO:0000256" key="4">
    <source>
        <dbReference type="ARBA" id="ARBA00022737"/>
    </source>
</evidence>
<feature type="compositionally biased region" description="Basic and acidic residues" evidence="8">
    <location>
        <begin position="456"/>
        <end position="465"/>
    </location>
</feature>
<evidence type="ECO:0000313" key="11">
    <source>
        <dbReference type="Proteomes" id="UP000274822"/>
    </source>
</evidence>
<feature type="region of interest" description="Disordered" evidence="8">
    <location>
        <begin position="439"/>
        <end position="472"/>
    </location>
</feature>
<feature type="repeat" description="WD" evidence="7">
    <location>
        <begin position="305"/>
        <end position="336"/>
    </location>
</feature>
<dbReference type="Pfam" id="PF04158">
    <property type="entry name" value="Sof1"/>
    <property type="match status" value="1"/>
</dbReference>
<keyword evidence="6" id="KW-0687">Ribonucleoprotein</keyword>
<feature type="repeat" description="WD" evidence="7">
    <location>
        <begin position="138"/>
        <end position="179"/>
    </location>
</feature>
<feature type="compositionally biased region" description="Basic and acidic residues" evidence="8">
    <location>
        <begin position="439"/>
        <end position="449"/>
    </location>
</feature>
<dbReference type="InterPro" id="IPR001680">
    <property type="entry name" value="WD40_rpt"/>
</dbReference>
<dbReference type="Gene3D" id="2.130.10.10">
    <property type="entry name" value="YVTN repeat-like/Quinoprotein amine dehydrogenase"/>
    <property type="match status" value="2"/>
</dbReference>
<dbReference type="GO" id="GO:0032040">
    <property type="term" value="C:small-subunit processome"/>
    <property type="evidence" value="ECO:0007669"/>
    <property type="project" value="TreeGrafter"/>
</dbReference>
<dbReference type="SMART" id="SM00320">
    <property type="entry name" value="WD40"/>
    <property type="match status" value="7"/>
</dbReference>
<dbReference type="Pfam" id="PF00400">
    <property type="entry name" value="WD40"/>
    <property type="match status" value="5"/>
</dbReference>
<dbReference type="InterPro" id="IPR015943">
    <property type="entry name" value="WD40/YVTN_repeat-like_dom_sf"/>
</dbReference>
<comment type="similarity">
    <text evidence="2">Belongs to the WD repeat DCAF13/WDSOF1 family.</text>
</comment>
<keyword evidence="4" id="KW-0677">Repeat</keyword>
<evidence type="ECO:0000256" key="6">
    <source>
        <dbReference type="ARBA" id="ARBA00023274"/>
    </source>
</evidence>
<evidence type="ECO:0000313" key="10">
    <source>
        <dbReference type="EMBL" id="RUS26781.1"/>
    </source>
</evidence>
<dbReference type="PANTHER" id="PTHR22851">
    <property type="entry name" value="U3 SMALL NUCLEOLAR RNA U3 SNORNA ASSOCIATED PROTEIN"/>
    <property type="match status" value="1"/>
</dbReference>
<organism evidence="10 11">
    <name type="scientific">Jimgerdemannia flammicorona</name>
    <dbReference type="NCBI Taxonomy" id="994334"/>
    <lineage>
        <taxon>Eukaryota</taxon>
        <taxon>Fungi</taxon>
        <taxon>Fungi incertae sedis</taxon>
        <taxon>Mucoromycota</taxon>
        <taxon>Mucoromycotina</taxon>
        <taxon>Endogonomycetes</taxon>
        <taxon>Endogonales</taxon>
        <taxon>Endogonaceae</taxon>
        <taxon>Jimgerdemannia</taxon>
    </lineage>
</organism>
<feature type="domain" description="Sof1-like protein" evidence="9">
    <location>
        <begin position="381"/>
        <end position="467"/>
    </location>
</feature>
<proteinExistence type="inferred from homology"/>
<evidence type="ECO:0000256" key="3">
    <source>
        <dbReference type="ARBA" id="ARBA00022574"/>
    </source>
</evidence>
<keyword evidence="5" id="KW-0539">Nucleus</keyword>
<dbReference type="InterPro" id="IPR051733">
    <property type="entry name" value="WD_repeat_DCAF13/WDSOF1"/>
</dbReference>
<evidence type="ECO:0000256" key="1">
    <source>
        <dbReference type="ARBA" id="ARBA00004604"/>
    </source>
</evidence>
<name>A0A433QAJ0_9FUNG</name>
<dbReference type="InterPro" id="IPR036322">
    <property type="entry name" value="WD40_repeat_dom_sf"/>
</dbReference>
<dbReference type="AlphaFoldDB" id="A0A433QAJ0"/>
<accession>A0A433QAJ0</accession>
<keyword evidence="3 7" id="KW-0853">WD repeat</keyword>
<dbReference type="GO" id="GO:0000462">
    <property type="term" value="P:maturation of SSU-rRNA from tricistronic rRNA transcript (SSU-rRNA, 5.8S rRNA, LSU-rRNA)"/>
    <property type="evidence" value="ECO:0007669"/>
    <property type="project" value="TreeGrafter"/>
</dbReference>
<comment type="subcellular location">
    <subcellularLocation>
        <location evidence="1">Nucleus</location>
        <location evidence="1">Nucleolus</location>
    </subcellularLocation>
</comment>
<dbReference type="FunFam" id="2.130.10.10:FF:000132">
    <property type="entry name" value="DDB1- and CUL4-associated factor 13"/>
    <property type="match status" value="1"/>
</dbReference>